<dbReference type="Pfam" id="PF00069">
    <property type="entry name" value="Pkinase"/>
    <property type="match status" value="1"/>
</dbReference>
<sequence length="516" mass="56417">MTNKGTKRRDPPSPTPSSCPESSATAPAPVRPRRGERQSVSGQPPSSSSLTNPPAATTSLTPSPRPYVDLSHLPVRFRPTQDPWVEGSGTSGRRPGTFIAGSRRLDPVDRPPRIGFAIRPAPPHPRPRLTPPSPPRPLPLPAPASSPEPQESHDSDNGDDENEEDEPIEERGGYVTPLEAYVDKDAGRGYLYLETLSAGEQGTIIKVLAIDEDWEDDREIVLKIFSSANKASWLQEVQGYERVSNPGHPNVLKYYGGFYYCDQRCIAMDLAESNLQEHEMADWDQMSRRHIQDLARGICHGLNYLHSMGVVHRDIKPENILLTASREALVSDLGLSDALDENGEATGDNGTDGFRAPEIEGTYTTKVDAFSFGALLHELIHGVVPEKKKGSEKCVNMIRKWRHARDLVDGLLRPDPESRLSIDQALQQPFFVLNQGNLDRNGRKLVTAAMSVAQATVGDVAPEAQAQSTAPTAAEEPGCEDKAAAPEENDDDEVAETSSDEEAEDDADEETGEEDE</sequence>
<name>A0A9P7Y013_9FUNG</name>
<dbReference type="EC" id="2.7.11.1" evidence="1"/>
<feature type="region of interest" description="Disordered" evidence="7">
    <location>
        <begin position="462"/>
        <end position="516"/>
    </location>
</feature>
<dbReference type="AlphaFoldDB" id="A0A9P7Y013"/>
<comment type="caution">
    <text evidence="9">The sequence shown here is derived from an EMBL/GenBank/DDBJ whole genome shotgun (WGS) entry which is preliminary data.</text>
</comment>
<evidence type="ECO:0000256" key="3">
    <source>
        <dbReference type="ARBA" id="ARBA00022679"/>
    </source>
</evidence>
<dbReference type="SMART" id="SM00220">
    <property type="entry name" value="S_TKc"/>
    <property type="match status" value="1"/>
</dbReference>
<evidence type="ECO:0000259" key="8">
    <source>
        <dbReference type="PROSITE" id="PS50011"/>
    </source>
</evidence>
<gene>
    <name evidence="9" type="ORF">KI688_009093</name>
</gene>
<evidence type="ECO:0000256" key="5">
    <source>
        <dbReference type="ARBA" id="ARBA00022777"/>
    </source>
</evidence>
<feature type="compositionally biased region" description="Pro residues" evidence="7">
    <location>
        <begin position="120"/>
        <end position="146"/>
    </location>
</feature>
<feature type="region of interest" description="Disordered" evidence="7">
    <location>
        <begin position="1"/>
        <end position="179"/>
    </location>
</feature>
<dbReference type="GO" id="GO:0004674">
    <property type="term" value="F:protein serine/threonine kinase activity"/>
    <property type="evidence" value="ECO:0007669"/>
    <property type="project" value="UniProtKB-KW"/>
</dbReference>
<dbReference type="GO" id="GO:0005524">
    <property type="term" value="F:ATP binding"/>
    <property type="evidence" value="ECO:0007669"/>
    <property type="project" value="UniProtKB-KW"/>
</dbReference>
<dbReference type="OrthoDB" id="410920at2759"/>
<accession>A0A9P7Y013</accession>
<proteinExistence type="predicted"/>
<keyword evidence="5" id="KW-0418">Kinase</keyword>
<keyword evidence="4" id="KW-0547">Nucleotide-binding</keyword>
<evidence type="ECO:0000256" key="2">
    <source>
        <dbReference type="ARBA" id="ARBA00022527"/>
    </source>
</evidence>
<feature type="compositionally biased region" description="Low complexity" evidence="7">
    <location>
        <begin position="18"/>
        <end position="28"/>
    </location>
</feature>
<dbReference type="PROSITE" id="PS50011">
    <property type="entry name" value="PROTEIN_KINASE_DOM"/>
    <property type="match status" value="1"/>
</dbReference>
<dbReference type="InterPro" id="IPR011009">
    <property type="entry name" value="Kinase-like_dom_sf"/>
</dbReference>
<dbReference type="CDD" id="cd00180">
    <property type="entry name" value="PKc"/>
    <property type="match status" value="1"/>
</dbReference>
<feature type="compositionally biased region" description="Acidic residues" evidence="7">
    <location>
        <begin position="487"/>
        <end position="516"/>
    </location>
</feature>
<dbReference type="GO" id="GO:0005634">
    <property type="term" value="C:nucleus"/>
    <property type="evidence" value="ECO:0007669"/>
    <property type="project" value="TreeGrafter"/>
</dbReference>
<reference evidence="9" key="1">
    <citation type="submission" date="2021-06" db="EMBL/GenBank/DDBJ databases">
        <title>Genome Sequence of Mortierella hyaline Strain SCG-10, a Cold-Adapted, Nitrate-Reducing Fungus Isolated from Soil in Minnesota, USA.</title>
        <authorList>
            <person name="Aldossari N."/>
        </authorList>
    </citation>
    <scope>NUCLEOTIDE SEQUENCE</scope>
    <source>
        <strain evidence="9">SCG-10</strain>
    </source>
</reference>
<dbReference type="SUPFAM" id="SSF56112">
    <property type="entry name" value="Protein kinase-like (PK-like)"/>
    <property type="match status" value="1"/>
</dbReference>
<dbReference type="PANTHER" id="PTHR44167">
    <property type="entry name" value="OVARIAN-SPECIFIC SERINE/THREONINE-PROTEIN KINASE LOK-RELATED"/>
    <property type="match status" value="1"/>
</dbReference>
<protein>
    <recommendedName>
        <fullName evidence="1">non-specific serine/threonine protein kinase</fullName>
        <ecNumber evidence="1">2.7.11.1</ecNumber>
    </recommendedName>
</protein>
<dbReference type="GO" id="GO:0044773">
    <property type="term" value="P:mitotic DNA damage checkpoint signaling"/>
    <property type="evidence" value="ECO:0007669"/>
    <property type="project" value="TreeGrafter"/>
</dbReference>
<keyword evidence="2" id="KW-0723">Serine/threonine-protein kinase</keyword>
<evidence type="ECO:0000313" key="10">
    <source>
        <dbReference type="Proteomes" id="UP000707451"/>
    </source>
</evidence>
<evidence type="ECO:0000256" key="4">
    <source>
        <dbReference type="ARBA" id="ARBA00022741"/>
    </source>
</evidence>
<keyword evidence="3" id="KW-0808">Transferase</keyword>
<evidence type="ECO:0000256" key="1">
    <source>
        <dbReference type="ARBA" id="ARBA00012513"/>
    </source>
</evidence>
<feature type="domain" description="Protein kinase" evidence="8">
    <location>
        <begin position="190"/>
        <end position="431"/>
    </location>
</feature>
<dbReference type="InterPro" id="IPR008271">
    <property type="entry name" value="Ser/Thr_kinase_AS"/>
</dbReference>
<evidence type="ECO:0000256" key="7">
    <source>
        <dbReference type="SAM" id="MobiDB-lite"/>
    </source>
</evidence>
<evidence type="ECO:0000313" key="9">
    <source>
        <dbReference type="EMBL" id="KAG9069768.1"/>
    </source>
</evidence>
<dbReference type="PROSITE" id="PS00108">
    <property type="entry name" value="PROTEIN_KINASE_ST"/>
    <property type="match status" value="1"/>
</dbReference>
<feature type="compositionally biased region" description="Basic and acidic residues" evidence="7">
    <location>
        <begin position="103"/>
        <end position="112"/>
    </location>
</feature>
<evidence type="ECO:0000256" key="6">
    <source>
        <dbReference type="ARBA" id="ARBA00022840"/>
    </source>
</evidence>
<dbReference type="Gene3D" id="1.10.510.10">
    <property type="entry name" value="Transferase(Phosphotransferase) domain 1"/>
    <property type="match status" value="1"/>
</dbReference>
<dbReference type="Proteomes" id="UP000707451">
    <property type="component" value="Unassembled WGS sequence"/>
</dbReference>
<organism evidence="9 10">
    <name type="scientific">Linnemannia hyalina</name>
    <dbReference type="NCBI Taxonomy" id="64524"/>
    <lineage>
        <taxon>Eukaryota</taxon>
        <taxon>Fungi</taxon>
        <taxon>Fungi incertae sedis</taxon>
        <taxon>Mucoromycota</taxon>
        <taxon>Mortierellomycotina</taxon>
        <taxon>Mortierellomycetes</taxon>
        <taxon>Mortierellales</taxon>
        <taxon>Mortierellaceae</taxon>
        <taxon>Linnemannia</taxon>
    </lineage>
</organism>
<dbReference type="PANTHER" id="PTHR44167:SF23">
    <property type="entry name" value="CDC7 KINASE, ISOFORM A-RELATED"/>
    <property type="match status" value="1"/>
</dbReference>
<feature type="compositionally biased region" description="Low complexity" evidence="7">
    <location>
        <begin position="38"/>
        <end position="62"/>
    </location>
</feature>
<feature type="compositionally biased region" description="Acidic residues" evidence="7">
    <location>
        <begin position="157"/>
        <end position="168"/>
    </location>
</feature>
<dbReference type="EMBL" id="JAHRHY010000004">
    <property type="protein sequence ID" value="KAG9069768.1"/>
    <property type="molecule type" value="Genomic_DNA"/>
</dbReference>
<keyword evidence="10" id="KW-1185">Reference proteome</keyword>
<dbReference type="InterPro" id="IPR000719">
    <property type="entry name" value="Prot_kinase_dom"/>
</dbReference>
<keyword evidence="6" id="KW-0067">ATP-binding</keyword>